<evidence type="ECO:0000313" key="1">
    <source>
        <dbReference type="EMBL" id="MDO6576651.1"/>
    </source>
</evidence>
<sequence length="60" mass="6853">MSGGKHYGFLEVEVIPSGTDDYEVIMTPRYVFSLMDDTGVTTGEYEQRQYDNVVTILVER</sequence>
<protein>
    <submittedName>
        <fullName evidence="1">Uncharacterized protein</fullName>
    </submittedName>
</protein>
<gene>
    <name evidence="1" type="ORF">Q4527_04575</name>
</gene>
<proteinExistence type="predicted"/>
<accession>A0AAW7YWS8</accession>
<dbReference type="EMBL" id="JAUOQI010000003">
    <property type="protein sequence ID" value="MDO6576651.1"/>
    <property type="molecule type" value="Genomic_DNA"/>
</dbReference>
<evidence type="ECO:0000313" key="2">
    <source>
        <dbReference type="Proteomes" id="UP001170717"/>
    </source>
</evidence>
<reference evidence="1" key="1">
    <citation type="submission" date="2023-07" db="EMBL/GenBank/DDBJ databases">
        <title>Genome content predicts the carbon catabolic preferences of heterotrophic bacteria.</title>
        <authorList>
            <person name="Gralka M."/>
        </authorList>
    </citation>
    <scope>NUCLEOTIDE SEQUENCE</scope>
    <source>
        <strain evidence="1">F2M12</strain>
    </source>
</reference>
<comment type="caution">
    <text evidence="1">The sequence shown here is derived from an EMBL/GenBank/DDBJ whole genome shotgun (WGS) entry which is preliminary data.</text>
</comment>
<organism evidence="1 2">
    <name type="scientific">Alteromonas stellipolaris</name>
    <dbReference type="NCBI Taxonomy" id="233316"/>
    <lineage>
        <taxon>Bacteria</taxon>
        <taxon>Pseudomonadati</taxon>
        <taxon>Pseudomonadota</taxon>
        <taxon>Gammaproteobacteria</taxon>
        <taxon>Alteromonadales</taxon>
        <taxon>Alteromonadaceae</taxon>
        <taxon>Alteromonas/Salinimonas group</taxon>
        <taxon>Alteromonas</taxon>
    </lineage>
</organism>
<dbReference type="Proteomes" id="UP001170717">
    <property type="component" value="Unassembled WGS sequence"/>
</dbReference>
<dbReference type="AlphaFoldDB" id="A0AAW7YWS8"/>
<name>A0AAW7YWS8_9ALTE</name>